<evidence type="ECO:0000313" key="4">
    <source>
        <dbReference type="WBParaSite" id="PTRK_0001342300.1"/>
    </source>
</evidence>
<sequence length="211" mass="24584">MTKLQNIIIILILFIITISLINAADNYQSSTTNPRAELYKNNGKNVPSKAFKSIVHMIIMMYRGTFSIVQKIQDKISSNIDYVKNGYRKITHTDQNENESKAIVSEITDLENTFAKKYYDMVVKLIKDYIGQDAPLIRISMIHGLFITTFYLMTIVFVIFKSIFSASQTFQTSKPRKEYNAKNLKENFRPTNLVDHKKHHQFENEEYTVYT</sequence>
<keyword evidence="2" id="KW-0732">Signal</keyword>
<keyword evidence="1" id="KW-0812">Transmembrane</keyword>
<evidence type="ECO:0000256" key="2">
    <source>
        <dbReference type="SAM" id="SignalP"/>
    </source>
</evidence>
<proteinExistence type="predicted"/>
<evidence type="ECO:0000313" key="3">
    <source>
        <dbReference type="Proteomes" id="UP000038045"/>
    </source>
</evidence>
<evidence type="ECO:0000256" key="1">
    <source>
        <dbReference type="SAM" id="Phobius"/>
    </source>
</evidence>
<protein>
    <submittedName>
        <fullName evidence="4">Exported protein</fullName>
    </submittedName>
</protein>
<reference evidence="4" key="1">
    <citation type="submission" date="2017-02" db="UniProtKB">
        <authorList>
            <consortium name="WormBaseParasite"/>
        </authorList>
    </citation>
    <scope>IDENTIFICATION</scope>
</reference>
<keyword evidence="1" id="KW-0472">Membrane</keyword>
<feature type="transmembrane region" description="Helical" evidence="1">
    <location>
        <begin position="141"/>
        <end position="164"/>
    </location>
</feature>
<feature type="chain" id="PRO_5005892335" evidence="2">
    <location>
        <begin position="24"/>
        <end position="211"/>
    </location>
</feature>
<dbReference type="AlphaFoldDB" id="A0A0N4ZXL2"/>
<dbReference type="Proteomes" id="UP000038045">
    <property type="component" value="Unplaced"/>
</dbReference>
<name>A0A0N4ZXL2_PARTI</name>
<accession>A0A0N4ZXL2</accession>
<feature type="signal peptide" evidence="2">
    <location>
        <begin position="1"/>
        <end position="23"/>
    </location>
</feature>
<organism evidence="3 4">
    <name type="scientific">Parastrongyloides trichosuri</name>
    <name type="common">Possum-specific nematode worm</name>
    <dbReference type="NCBI Taxonomy" id="131310"/>
    <lineage>
        <taxon>Eukaryota</taxon>
        <taxon>Metazoa</taxon>
        <taxon>Ecdysozoa</taxon>
        <taxon>Nematoda</taxon>
        <taxon>Chromadorea</taxon>
        <taxon>Rhabditida</taxon>
        <taxon>Tylenchina</taxon>
        <taxon>Panagrolaimomorpha</taxon>
        <taxon>Strongyloidoidea</taxon>
        <taxon>Strongyloididae</taxon>
        <taxon>Parastrongyloides</taxon>
    </lineage>
</organism>
<keyword evidence="3" id="KW-1185">Reference proteome</keyword>
<keyword evidence="1" id="KW-1133">Transmembrane helix</keyword>
<dbReference type="WBParaSite" id="PTRK_0001342300.1">
    <property type="protein sequence ID" value="PTRK_0001342300.1"/>
    <property type="gene ID" value="PTRK_0001342300"/>
</dbReference>